<protein>
    <submittedName>
        <fullName evidence="1">Uncharacterized protein</fullName>
    </submittedName>
</protein>
<dbReference type="Proteomes" id="UP000198761">
    <property type="component" value="Unassembled WGS sequence"/>
</dbReference>
<name>A0A1H8FB12_9RHOB</name>
<proteinExistence type="predicted"/>
<organism evidence="1 2">
    <name type="scientific">Gemmobacter aquatilis</name>
    <dbReference type="NCBI Taxonomy" id="933059"/>
    <lineage>
        <taxon>Bacteria</taxon>
        <taxon>Pseudomonadati</taxon>
        <taxon>Pseudomonadota</taxon>
        <taxon>Alphaproteobacteria</taxon>
        <taxon>Rhodobacterales</taxon>
        <taxon>Paracoccaceae</taxon>
        <taxon>Gemmobacter</taxon>
    </lineage>
</organism>
<dbReference type="EMBL" id="FOCE01000004">
    <property type="protein sequence ID" value="SEN29061.1"/>
    <property type="molecule type" value="Genomic_DNA"/>
</dbReference>
<dbReference type="AlphaFoldDB" id="A0A1H8FB12"/>
<evidence type="ECO:0000313" key="2">
    <source>
        <dbReference type="Proteomes" id="UP000198761"/>
    </source>
</evidence>
<dbReference type="OrthoDB" id="7874140at2"/>
<gene>
    <name evidence="1" type="ORF">SAMN04488103_104114</name>
</gene>
<dbReference type="RefSeq" id="WP_091300545.1">
    <property type="nucleotide sequence ID" value="NZ_FOCE01000004.1"/>
</dbReference>
<reference evidence="1 2" key="1">
    <citation type="submission" date="2016-10" db="EMBL/GenBank/DDBJ databases">
        <authorList>
            <person name="de Groot N.N."/>
        </authorList>
    </citation>
    <scope>NUCLEOTIDE SEQUENCE [LARGE SCALE GENOMIC DNA]</scope>
    <source>
        <strain evidence="1 2">DSM 3857</strain>
    </source>
</reference>
<dbReference type="STRING" id="933059.SAMN04488103_104114"/>
<keyword evidence="2" id="KW-1185">Reference proteome</keyword>
<evidence type="ECO:0000313" key="1">
    <source>
        <dbReference type="EMBL" id="SEN29061.1"/>
    </source>
</evidence>
<sequence length="115" mass="12585">MENPGALAGATGANCDVEKHQPKEYSHRLAWAMALRQAIRECDPLDAALILSDELERLRQGAPIPPLMNAMEEARHWAAWATPFEVKAYCLACFQAMSPKDQAGFLAYVTGRAAA</sequence>
<accession>A0A1H8FB12</accession>